<evidence type="ECO:0000313" key="2">
    <source>
        <dbReference type="EMBL" id="MDQ0269745.1"/>
    </source>
</evidence>
<dbReference type="Proteomes" id="UP001238088">
    <property type="component" value="Unassembled WGS sequence"/>
</dbReference>
<evidence type="ECO:0000313" key="3">
    <source>
        <dbReference type="Proteomes" id="UP001238088"/>
    </source>
</evidence>
<dbReference type="RefSeq" id="WP_307473560.1">
    <property type="nucleotide sequence ID" value="NZ_JAUSUB010000005.1"/>
</dbReference>
<evidence type="ECO:0000259" key="1">
    <source>
        <dbReference type="Pfam" id="PF13761"/>
    </source>
</evidence>
<protein>
    <recommendedName>
        <fullName evidence="1">DUF4166 domain-containing protein</fullName>
    </recommendedName>
</protein>
<sequence length="201" mass="23546">MSIYQKALGEQFYQLHPMLQKRYLFLNQSSFQAKGTMKEVKTGSLLLKPLLHLGISRKLLFPEQGKNIQFQITNTPYLNEQGEEQIYWERVFDFENNQRFFNATMSWDSRSGIVKDYLGDPPIVYSDLHFQVKADQSLLIRSGKQRMIVGKQEISIPKWFQGIAEVEEKFQEDNDSYSIAVKVKNPLFGLIFSYEGEFKHE</sequence>
<organism evidence="2 3">
    <name type="scientific">Cytobacillus purgationiresistens</name>
    <dbReference type="NCBI Taxonomy" id="863449"/>
    <lineage>
        <taxon>Bacteria</taxon>
        <taxon>Bacillati</taxon>
        <taxon>Bacillota</taxon>
        <taxon>Bacilli</taxon>
        <taxon>Bacillales</taxon>
        <taxon>Bacillaceae</taxon>
        <taxon>Cytobacillus</taxon>
    </lineage>
</organism>
<feature type="domain" description="DUF4166" evidence="1">
    <location>
        <begin position="15"/>
        <end position="198"/>
    </location>
</feature>
<dbReference type="EMBL" id="JAUSUB010000005">
    <property type="protein sequence ID" value="MDQ0269745.1"/>
    <property type="molecule type" value="Genomic_DNA"/>
</dbReference>
<keyword evidence="3" id="KW-1185">Reference proteome</keyword>
<dbReference type="InterPro" id="IPR025311">
    <property type="entry name" value="DUF4166"/>
</dbReference>
<gene>
    <name evidence="2" type="ORF">J2S17_001617</name>
</gene>
<accession>A0ABU0AFE1</accession>
<name>A0ABU0AFE1_9BACI</name>
<reference evidence="2 3" key="1">
    <citation type="submission" date="2023-07" db="EMBL/GenBank/DDBJ databases">
        <title>Genomic Encyclopedia of Type Strains, Phase IV (KMG-IV): sequencing the most valuable type-strain genomes for metagenomic binning, comparative biology and taxonomic classification.</title>
        <authorList>
            <person name="Goeker M."/>
        </authorList>
    </citation>
    <scope>NUCLEOTIDE SEQUENCE [LARGE SCALE GENOMIC DNA]</scope>
    <source>
        <strain evidence="2 3">DSM 23494</strain>
    </source>
</reference>
<comment type="caution">
    <text evidence="2">The sequence shown here is derived from an EMBL/GenBank/DDBJ whole genome shotgun (WGS) entry which is preliminary data.</text>
</comment>
<proteinExistence type="predicted"/>
<dbReference type="Pfam" id="PF13761">
    <property type="entry name" value="DUF4166"/>
    <property type="match status" value="1"/>
</dbReference>